<dbReference type="Proteomes" id="UP000176216">
    <property type="component" value="Unassembled WGS sequence"/>
</dbReference>
<comment type="caution">
    <text evidence="2">The sequence shown here is derived from an EMBL/GenBank/DDBJ whole genome shotgun (WGS) entry which is preliminary data.</text>
</comment>
<dbReference type="Pfam" id="PF10080">
    <property type="entry name" value="FtrD-like"/>
    <property type="match status" value="1"/>
</dbReference>
<gene>
    <name evidence="2" type="ORF">A2W71_02405</name>
</gene>
<protein>
    <recommendedName>
        <fullName evidence="1">Membrane iron-sulfur containing protein FtrD-like domain-containing protein</fullName>
    </recommendedName>
</protein>
<evidence type="ECO:0000313" key="2">
    <source>
        <dbReference type="EMBL" id="OGZ25698.1"/>
    </source>
</evidence>
<sequence length="133" mass="14858">MPKIQFSGEKGETVNLENGEVKLTASTFNNNQARFYNMELPLGKTIYFFVVKDKNGIYRAAANACAVCFKTYKGFRQEGDEIVCNNCGNRYPIEKIATEKGGCNPGPINPNLEVKKGQIIIKQADLEQILNLF</sequence>
<reference evidence="2 3" key="1">
    <citation type="journal article" date="2016" name="Nat. Commun.">
        <title>Thousands of microbial genomes shed light on interconnected biogeochemical processes in an aquifer system.</title>
        <authorList>
            <person name="Anantharaman K."/>
            <person name="Brown C.T."/>
            <person name="Hug L.A."/>
            <person name="Sharon I."/>
            <person name="Castelle C.J."/>
            <person name="Probst A.J."/>
            <person name="Thomas B.C."/>
            <person name="Singh A."/>
            <person name="Wilkins M.J."/>
            <person name="Karaoz U."/>
            <person name="Brodie E.L."/>
            <person name="Williams K.H."/>
            <person name="Hubbard S.S."/>
            <person name="Banfield J.F."/>
        </authorList>
    </citation>
    <scope>NUCLEOTIDE SEQUENCE [LARGE SCALE GENOMIC DNA]</scope>
</reference>
<accession>A0A1G2EKB6</accession>
<feature type="domain" description="Membrane iron-sulfur containing protein FtrD-like" evidence="1">
    <location>
        <begin position="29"/>
        <end position="133"/>
    </location>
</feature>
<dbReference type="AlphaFoldDB" id="A0A1G2EKB6"/>
<dbReference type="InterPro" id="IPR018758">
    <property type="entry name" value="FtrD-like"/>
</dbReference>
<proteinExistence type="predicted"/>
<evidence type="ECO:0000313" key="3">
    <source>
        <dbReference type="Proteomes" id="UP000176216"/>
    </source>
</evidence>
<organism evidence="2 3">
    <name type="scientific">Candidatus Nealsonbacteria bacterium RIFCSPLOWO2_02_39_8</name>
    <dbReference type="NCBI Taxonomy" id="1801674"/>
    <lineage>
        <taxon>Bacteria</taxon>
        <taxon>Candidatus Nealsoniibacteriota</taxon>
    </lineage>
</organism>
<name>A0A1G2EKB6_9BACT</name>
<dbReference type="EMBL" id="MHMJ01000016">
    <property type="protein sequence ID" value="OGZ25698.1"/>
    <property type="molecule type" value="Genomic_DNA"/>
</dbReference>
<evidence type="ECO:0000259" key="1">
    <source>
        <dbReference type="Pfam" id="PF10080"/>
    </source>
</evidence>